<evidence type="ECO:0000313" key="1">
    <source>
        <dbReference type="EMBL" id="EGR46156.1"/>
    </source>
</evidence>
<protein>
    <submittedName>
        <fullName evidence="1">Predicted protein</fullName>
    </submittedName>
</protein>
<reference evidence="1 2" key="1">
    <citation type="journal article" date="2008" name="Nat. Biotechnol.">
        <title>Genome sequencing and analysis of the biomass-degrading fungus Trichoderma reesei (syn. Hypocrea jecorina).</title>
        <authorList>
            <person name="Martinez D."/>
            <person name="Berka R.M."/>
            <person name="Henrissat B."/>
            <person name="Saloheimo M."/>
            <person name="Arvas M."/>
            <person name="Baker S.E."/>
            <person name="Chapman J."/>
            <person name="Chertkov O."/>
            <person name="Coutinho P.M."/>
            <person name="Cullen D."/>
            <person name="Danchin E.G."/>
            <person name="Grigoriev I.V."/>
            <person name="Harris P."/>
            <person name="Jackson M."/>
            <person name="Kubicek C.P."/>
            <person name="Han C.S."/>
            <person name="Ho I."/>
            <person name="Larrondo L.F."/>
            <person name="de Leon A.L."/>
            <person name="Magnuson J.K."/>
            <person name="Merino S."/>
            <person name="Misra M."/>
            <person name="Nelson B."/>
            <person name="Putnam N."/>
            <person name="Robbertse B."/>
            <person name="Salamov A.A."/>
            <person name="Schmoll M."/>
            <person name="Terry A."/>
            <person name="Thayer N."/>
            <person name="Westerholm-Parvinen A."/>
            <person name="Schoch C.L."/>
            <person name="Yao J."/>
            <person name="Barabote R."/>
            <person name="Nelson M.A."/>
            <person name="Detter C."/>
            <person name="Bruce D."/>
            <person name="Kuske C.R."/>
            <person name="Xie G."/>
            <person name="Richardson P."/>
            <person name="Rokhsar D.S."/>
            <person name="Lucas S.M."/>
            <person name="Rubin E.M."/>
            <person name="Dunn-Coleman N."/>
            <person name="Ward M."/>
            <person name="Brettin T.S."/>
        </authorList>
    </citation>
    <scope>NUCLEOTIDE SEQUENCE [LARGE SCALE GENOMIC DNA]</scope>
    <source>
        <strain evidence="1 2">QM6a</strain>
    </source>
</reference>
<dbReference type="Proteomes" id="UP000008984">
    <property type="component" value="Unassembled WGS sequence"/>
</dbReference>
<keyword evidence="2" id="KW-1185">Reference proteome</keyword>
<name>G0RRI0_HYPJQ</name>
<proteinExistence type="predicted"/>
<gene>
    <name evidence="1" type="ORF">TRIREDRAFT_110214</name>
</gene>
<dbReference type="OrthoDB" id="5395715at2759"/>
<dbReference type="HOGENOM" id="CLU_115032_0_0_1"/>
<feature type="non-terminal residue" evidence="1">
    <location>
        <position position="256"/>
    </location>
</feature>
<dbReference type="eggNOG" id="ENOG502RSI5">
    <property type="taxonomic scope" value="Eukaryota"/>
</dbReference>
<accession>G0RRI0</accession>
<organism evidence="2">
    <name type="scientific">Hypocrea jecorina (strain QM6a)</name>
    <name type="common">Trichoderma reesei</name>
    <dbReference type="NCBI Taxonomy" id="431241"/>
    <lineage>
        <taxon>Eukaryota</taxon>
        <taxon>Fungi</taxon>
        <taxon>Dikarya</taxon>
        <taxon>Ascomycota</taxon>
        <taxon>Pezizomycotina</taxon>
        <taxon>Sordariomycetes</taxon>
        <taxon>Hypocreomycetidae</taxon>
        <taxon>Hypocreales</taxon>
        <taxon>Hypocreaceae</taxon>
        <taxon>Trichoderma</taxon>
    </lineage>
</organism>
<dbReference type="KEGG" id="tre:TRIREDRAFT_110214"/>
<dbReference type="EMBL" id="GL985074">
    <property type="protein sequence ID" value="EGR46156.1"/>
    <property type="molecule type" value="Genomic_DNA"/>
</dbReference>
<dbReference type="AlphaFoldDB" id="G0RRI0"/>
<evidence type="ECO:0000313" key="2">
    <source>
        <dbReference type="Proteomes" id="UP000008984"/>
    </source>
</evidence>
<dbReference type="RefSeq" id="XP_006967814.1">
    <property type="nucleotide sequence ID" value="XM_006967752.1"/>
</dbReference>
<dbReference type="VEuPathDB" id="FungiDB:TRIREDRAFT_110214"/>
<sequence>MAAFQNHEEILEAAFKDPNNTAFVFEPCNVNKVIHSGHYDVDPDLHYSKTQMWDMEVKKAHNPAKYLRHLIRPGSLKVFNVQKDGSKETFVRVTDQRSWRDPNVYNTVIEQVFLDYEKQRAFFIGVPEVEGPDGEKIIAGQHQALFHVEHSVTGTEEEPLNVWRVVHLDKDEDGSLKEVFKMLMQSPYLREFHEVYIREDLGKKLELIAACQERLYCHDKHRVLDFLVLHAGHKQDNVDGMGENRSSRINGIVLHI</sequence>
<dbReference type="GeneID" id="18482056"/>